<protein>
    <submittedName>
        <fullName evidence="2">DNA polymerase</fullName>
        <ecNumber evidence="2">2.7.7.7</ecNumber>
    </submittedName>
</protein>
<reference evidence="2 3" key="1">
    <citation type="submission" date="2020-08" db="EMBL/GenBank/DDBJ databases">
        <title>Genomic Encyclopedia of Type Strains, Phase IV (KMG-IV): sequencing the most valuable type-strain genomes for metagenomic binning, comparative biology and taxonomic classification.</title>
        <authorList>
            <person name="Goeker M."/>
        </authorList>
    </citation>
    <scope>NUCLEOTIDE SEQUENCE [LARGE SCALE GENOMIC DNA]</scope>
    <source>
        <strain evidence="2 3">DSM 26189</strain>
    </source>
</reference>
<feature type="region of interest" description="Disordered" evidence="1">
    <location>
        <begin position="48"/>
        <end position="87"/>
    </location>
</feature>
<dbReference type="AlphaFoldDB" id="A0A7W6BI83"/>
<dbReference type="Proteomes" id="UP000571950">
    <property type="component" value="Unassembled WGS sequence"/>
</dbReference>
<keyword evidence="2" id="KW-0548">Nucleotidyltransferase</keyword>
<keyword evidence="2" id="KW-0808">Transferase</keyword>
<proteinExistence type="predicted"/>
<organism evidence="2 3">
    <name type="scientific">Sphingobium jiangsuense</name>
    <dbReference type="NCBI Taxonomy" id="870476"/>
    <lineage>
        <taxon>Bacteria</taxon>
        <taxon>Pseudomonadati</taxon>
        <taxon>Pseudomonadota</taxon>
        <taxon>Alphaproteobacteria</taxon>
        <taxon>Sphingomonadales</taxon>
        <taxon>Sphingomonadaceae</taxon>
        <taxon>Sphingobium</taxon>
    </lineage>
</organism>
<comment type="caution">
    <text evidence="2">The sequence shown here is derived from an EMBL/GenBank/DDBJ whole genome shotgun (WGS) entry which is preliminary data.</text>
</comment>
<accession>A0A7W6BI83</accession>
<dbReference type="InterPro" id="IPR036895">
    <property type="entry name" value="Uracil-DNA_glycosylase-like_sf"/>
</dbReference>
<dbReference type="Gene3D" id="3.40.470.10">
    <property type="entry name" value="Uracil-DNA glycosylase-like domain"/>
    <property type="match status" value="1"/>
</dbReference>
<dbReference type="RefSeq" id="WP_188070961.1">
    <property type="nucleotide sequence ID" value="NZ_JACIDT010000003.1"/>
</dbReference>
<evidence type="ECO:0000313" key="2">
    <source>
        <dbReference type="EMBL" id="MBB3925397.1"/>
    </source>
</evidence>
<keyword evidence="3" id="KW-1185">Reference proteome</keyword>
<gene>
    <name evidence="2" type="ORF">GGR43_001110</name>
</gene>
<sequence length="273" mass="29793">MTRLDGFVKTWPKHLMHEGQFTDTGFVRAQLDGLLSWWATAGVDGAVSEDSVDWLRPPPPRAARAMPQERASPPQGAARPEGVATPPMPAAVWPDNMADFRAWLAQAPDLPEGRWPGRRFLPIGSDAAPRLMIVLAAPEADDAPVEAQHMRLLDAMLRAAGLRLDDCHIATLSLTAPPGGRLEADVIAPLLRRMRHHIGLVAPQRLMLVGDQTNRAFAPTNGMENNENLPFVNHMGGIVPCISILHPRLIVGQPSAKAEVWKSLRSLFGGREL</sequence>
<dbReference type="SUPFAM" id="SSF52141">
    <property type="entry name" value="Uracil-DNA glycosylase-like"/>
    <property type="match status" value="1"/>
</dbReference>
<evidence type="ECO:0000313" key="3">
    <source>
        <dbReference type="Proteomes" id="UP000571950"/>
    </source>
</evidence>
<dbReference type="GO" id="GO:0003887">
    <property type="term" value="F:DNA-directed DNA polymerase activity"/>
    <property type="evidence" value="ECO:0007669"/>
    <property type="project" value="UniProtKB-EC"/>
</dbReference>
<feature type="compositionally biased region" description="Low complexity" evidence="1">
    <location>
        <begin position="62"/>
        <end position="71"/>
    </location>
</feature>
<dbReference type="EMBL" id="JACIDT010000003">
    <property type="protein sequence ID" value="MBB3925397.1"/>
    <property type="molecule type" value="Genomic_DNA"/>
</dbReference>
<evidence type="ECO:0000256" key="1">
    <source>
        <dbReference type="SAM" id="MobiDB-lite"/>
    </source>
</evidence>
<name>A0A7W6BI83_9SPHN</name>
<dbReference type="EC" id="2.7.7.7" evidence="2"/>